<gene>
    <name evidence="3" type="ORF">PF011_g22481</name>
</gene>
<comment type="caution">
    <text evidence="3">The sequence shown here is derived from an EMBL/GenBank/DDBJ whole genome shotgun (WGS) entry which is preliminary data.</text>
</comment>
<evidence type="ECO:0000259" key="2">
    <source>
        <dbReference type="PROSITE" id="PS50013"/>
    </source>
</evidence>
<organism evidence="3 4">
    <name type="scientific">Phytophthora fragariae</name>
    <dbReference type="NCBI Taxonomy" id="53985"/>
    <lineage>
        <taxon>Eukaryota</taxon>
        <taxon>Sar</taxon>
        <taxon>Stramenopiles</taxon>
        <taxon>Oomycota</taxon>
        <taxon>Peronosporomycetes</taxon>
        <taxon>Peronosporales</taxon>
        <taxon>Peronosporaceae</taxon>
        <taxon>Phytophthora</taxon>
    </lineage>
</organism>
<feature type="domain" description="Chromo" evidence="2">
    <location>
        <begin position="113"/>
        <end position="163"/>
    </location>
</feature>
<reference evidence="3 4" key="1">
    <citation type="submission" date="2018-09" db="EMBL/GenBank/DDBJ databases">
        <title>Genomic investigation of the strawberry pathogen Phytophthora fragariae indicates pathogenicity is determined by transcriptional variation in three key races.</title>
        <authorList>
            <person name="Adams T.M."/>
            <person name="Armitage A.D."/>
            <person name="Sobczyk M.K."/>
            <person name="Bates H.J."/>
            <person name="Dunwell J.M."/>
            <person name="Nellist C.F."/>
            <person name="Harrison R.J."/>
        </authorList>
    </citation>
    <scope>NUCLEOTIDE SEQUENCE [LARGE SCALE GENOMIC DNA]</scope>
    <source>
        <strain evidence="3 4">SCRP245</strain>
    </source>
</reference>
<dbReference type="Proteomes" id="UP000460718">
    <property type="component" value="Unassembled WGS sequence"/>
</dbReference>
<dbReference type="SUPFAM" id="SSF54160">
    <property type="entry name" value="Chromo domain-like"/>
    <property type="match status" value="1"/>
</dbReference>
<evidence type="ECO:0000313" key="3">
    <source>
        <dbReference type="EMBL" id="KAE8980334.1"/>
    </source>
</evidence>
<feature type="compositionally biased region" description="Basic residues" evidence="1">
    <location>
        <begin position="199"/>
        <end position="225"/>
    </location>
</feature>
<protein>
    <recommendedName>
        <fullName evidence="2">Chromo domain-containing protein</fullName>
    </recommendedName>
</protein>
<accession>A0A6A3IJR0</accession>
<feature type="compositionally biased region" description="Polar residues" evidence="1">
    <location>
        <begin position="185"/>
        <end position="197"/>
    </location>
</feature>
<dbReference type="InterPro" id="IPR000953">
    <property type="entry name" value="Chromo/chromo_shadow_dom"/>
</dbReference>
<proteinExistence type="predicted"/>
<feature type="region of interest" description="Disordered" evidence="1">
    <location>
        <begin position="180"/>
        <end position="237"/>
    </location>
</feature>
<evidence type="ECO:0000313" key="4">
    <source>
        <dbReference type="Proteomes" id="UP000460718"/>
    </source>
</evidence>
<dbReference type="AlphaFoldDB" id="A0A6A3IJR0"/>
<dbReference type="PROSITE" id="PS50013">
    <property type="entry name" value="CHROMO_2"/>
    <property type="match status" value="1"/>
</dbReference>
<sequence>MHRAVQDKRLKQRLLNKIRERGENVINFTEGDYDVLRSRVDEKSGEKSGNKLIVTWVGPYRVLRADVHAFLIQHLITGAERGVHASRLKLYADVSLGVTEELLEHISSQGAVLAIEKFKEQRWNDQIRDIEVLVQWRGLETIEDSYEPLASLPRDVLVLVTNYVATVDQGLQAHWQRAVNGGEGQRQTADTPVTTSAKPARKNRRRQGRQQQRRPGTHPRTHPTTRRPMFSRPLRVH</sequence>
<dbReference type="EMBL" id="QXFW01002262">
    <property type="protein sequence ID" value="KAE8980334.1"/>
    <property type="molecule type" value="Genomic_DNA"/>
</dbReference>
<name>A0A6A3IJR0_9STRA</name>
<evidence type="ECO:0000256" key="1">
    <source>
        <dbReference type="SAM" id="MobiDB-lite"/>
    </source>
</evidence>
<dbReference type="InterPro" id="IPR016197">
    <property type="entry name" value="Chromo-like_dom_sf"/>
</dbReference>